<reference evidence="6" key="1">
    <citation type="submission" date="2018-08" db="EMBL/GenBank/DDBJ databases">
        <authorList>
            <person name="Kim S.-J."/>
            <person name="Jung G.-Y."/>
        </authorList>
    </citation>
    <scope>NUCLEOTIDE SEQUENCE [LARGE SCALE GENOMIC DNA]</scope>
    <source>
        <strain evidence="6">GY_G</strain>
    </source>
</reference>
<evidence type="ECO:0000256" key="3">
    <source>
        <dbReference type="ARBA" id="ARBA00022679"/>
    </source>
</evidence>
<dbReference type="InterPro" id="IPR001173">
    <property type="entry name" value="Glyco_trans_2-like"/>
</dbReference>
<name>A0A371B1R2_9SPHN</name>
<evidence type="ECO:0000313" key="5">
    <source>
        <dbReference type="EMBL" id="RDV01472.1"/>
    </source>
</evidence>
<dbReference type="PANTHER" id="PTHR43179:SF12">
    <property type="entry name" value="GALACTOFURANOSYLTRANSFERASE GLFT2"/>
    <property type="match status" value="1"/>
</dbReference>
<protein>
    <submittedName>
        <fullName evidence="5">Glycosyltransferase family 2 protein</fullName>
    </submittedName>
</protein>
<dbReference type="SUPFAM" id="SSF53448">
    <property type="entry name" value="Nucleotide-diphospho-sugar transferases"/>
    <property type="match status" value="1"/>
</dbReference>
<dbReference type="CDD" id="cd04186">
    <property type="entry name" value="GT_2_like_c"/>
    <property type="match status" value="1"/>
</dbReference>
<accession>A0A371B1R2</accession>
<dbReference type="Pfam" id="PF00535">
    <property type="entry name" value="Glycos_transf_2"/>
    <property type="match status" value="1"/>
</dbReference>
<proteinExistence type="inferred from homology"/>
<comment type="caution">
    <text evidence="5">The sequence shown here is derived from an EMBL/GenBank/DDBJ whole genome shotgun (WGS) entry which is preliminary data.</text>
</comment>
<comment type="similarity">
    <text evidence="1">Belongs to the glycosyltransferase 2 family.</text>
</comment>
<dbReference type="OrthoDB" id="9771846at2"/>
<sequence>MASACTTMSDAQFGNRRLDVRISVIIVNWRASAETVAAVSSLSGQSLAPSRIYVVDNGSGDGSLEQMEAALSGQDNVMLLANADNLGFGGGCNRALAEALKDGCDFVWLLNNDARPASDCLAALVAAAAGDPAMGMVGSWLTDPNHPGQDHSGSWMRPWLMSCGSVCTVSDLASHRYSWVTAASVLIRTEALAQVGLFDENFFMYWEDADLSMRIRSAGYRIAIADNAVVVHSAGTSSTGIPVQRYLWHYSSQKLWLRKHHSQPRLAMALLRLKFLAKAVIDGDLRRFAALVRRP</sequence>
<dbReference type="PANTHER" id="PTHR43179">
    <property type="entry name" value="RHAMNOSYLTRANSFERASE WBBL"/>
    <property type="match status" value="1"/>
</dbReference>
<keyword evidence="6" id="KW-1185">Reference proteome</keyword>
<dbReference type="InterPro" id="IPR029044">
    <property type="entry name" value="Nucleotide-diphossugar_trans"/>
</dbReference>
<gene>
    <name evidence="5" type="ORF">DXH95_14345</name>
</gene>
<evidence type="ECO:0000313" key="6">
    <source>
        <dbReference type="Proteomes" id="UP000263833"/>
    </source>
</evidence>
<dbReference type="EMBL" id="QRGP01000003">
    <property type="protein sequence ID" value="RDV01472.1"/>
    <property type="molecule type" value="Genomic_DNA"/>
</dbReference>
<dbReference type="AlphaFoldDB" id="A0A371B1R2"/>
<evidence type="ECO:0000256" key="1">
    <source>
        <dbReference type="ARBA" id="ARBA00006739"/>
    </source>
</evidence>
<dbReference type="Gene3D" id="3.90.550.10">
    <property type="entry name" value="Spore Coat Polysaccharide Biosynthesis Protein SpsA, Chain A"/>
    <property type="match status" value="1"/>
</dbReference>
<keyword evidence="3 5" id="KW-0808">Transferase</keyword>
<dbReference type="GO" id="GO:0016757">
    <property type="term" value="F:glycosyltransferase activity"/>
    <property type="evidence" value="ECO:0007669"/>
    <property type="project" value="UniProtKB-KW"/>
</dbReference>
<feature type="domain" description="Glycosyltransferase 2-like" evidence="4">
    <location>
        <begin position="23"/>
        <end position="156"/>
    </location>
</feature>
<dbReference type="Proteomes" id="UP000263833">
    <property type="component" value="Unassembled WGS sequence"/>
</dbReference>
<organism evidence="5 6">
    <name type="scientific">Sphingorhabdus pulchriflava</name>
    <dbReference type="NCBI Taxonomy" id="2292257"/>
    <lineage>
        <taxon>Bacteria</taxon>
        <taxon>Pseudomonadati</taxon>
        <taxon>Pseudomonadota</taxon>
        <taxon>Alphaproteobacteria</taxon>
        <taxon>Sphingomonadales</taxon>
        <taxon>Sphingomonadaceae</taxon>
        <taxon>Sphingorhabdus</taxon>
    </lineage>
</organism>
<evidence type="ECO:0000259" key="4">
    <source>
        <dbReference type="Pfam" id="PF00535"/>
    </source>
</evidence>
<keyword evidence="2" id="KW-0328">Glycosyltransferase</keyword>
<evidence type="ECO:0000256" key="2">
    <source>
        <dbReference type="ARBA" id="ARBA00022676"/>
    </source>
</evidence>